<name>A0ABT5DXW8_9BACT</name>
<proteinExistence type="predicted"/>
<sequence>MVHVAMYDASRAIDLSTLLEHADHLVRRLVTGRGHLRRCGGDGVGAMWPVLEDTQGRRLRVTPWLPMDNYSPRLAGPGGRHPRGLRDFFGHDVLLTGVLERDADGELVLVARRAQVVRELHLRRLDAAQLAAIAGVGGEGTVGYGALAGELIIDGGDQLRLVTADRGGPCEVSFTLDVLRRDDLVLGRPILVHGLIRKATPWLGAIRRAALAVDAPAL</sequence>
<dbReference type="RefSeq" id="WP_272086893.1">
    <property type="nucleotide sequence ID" value="NZ_JAQNDL010000001.1"/>
</dbReference>
<keyword evidence="2" id="KW-1185">Reference proteome</keyword>
<accession>A0ABT5DXW8</accession>
<reference evidence="1 2" key="1">
    <citation type="submission" date="2022-11" db="EMBL/GenBank/DDBJ databases">
        <title>Minimal conservation of predation-associated metabolite biosynthetic gene clusters underscores biosynthetic potential of Myxococcota including descriptions for ten novel species: Archangium lansinium sp. nov., Myxococcus landrumus sp. nov., Nannocystis bai.</title>
        <authorList>
            <person name="Ahearne A."/>
            <person name="Stevens C."/>
            <person name="Dowd S."/>
        </authorList>
    </citation>
    <scope>NUCLEOTIDE SEQUENCE [LARGE SCALE GENOMIC DNA]</scope>
    <source>
        <strain evidence="1 2">BB15-2</strain>
    </source>
</reference>
<protein>
    <submittedName>
        <fullName evidence="1">Uncharacterized protein</fullName>
    </submittedName>
</protein>
<dbReference type="EMBL" id="JAQNDL010000001">
    <property type="protein sequence ID" value="MDC0718416.1"/>
    <property type="molecule type" value="Genomic_DNA"/>
</dbReference>
<organism evidence="1 2">
    <name type="scientific">Nannocystis bainbridge</name>
    <dbReference type="NCBI Taxonomy" id="2995303"/>
    <lineage>
        <taxon>Bacteria</taxon>
        <taxon>Pseudomonadati</taxon>
        <taxon>Myxococcota</taxon>
        <taxon>Polyangia</taxon>
        <taxon>Nannocystales</taxon>
        <taxon>Nannocystaceae</taxon>
        <taxon>Nannocystis</taxon>
    </lineage>
</organism>
<evidence type="ECO:0000313" key="1">
    <source>
        <dbReference type="EMBL" id="MDC0718416.1"/>
    </source>
</evidence>
<dbReference type="Proteomes" id="UP001221686">
    <property type="component" value="Unassembled WGS sequence"/>
</dbReference>
<comment type="caution">
    <text evidence="1">The sequence shown here is derived from an EMBL/GenBank/DDBJ whole genome shotgun (WGS) entry which is preliminary data.</text>
</comment>
<gene>
    <name evidence="1" type="ORF">POL25_16020</name>
</gene>
<evidence type="ECO:0000313" key="2">
    <source>
        <dbReference type="Proteomes" id="UP001221686"/>
    </source>
</evidence>